<keyword evidence="3 8" id="KW-0645">Protease</keyword>
<dbReference type="GO" id="GO:0004252">
    <property type="term" value="F:serine-type endopeptidase activity"/>
    <property type="evidence" value="ECO:0007669"/>
    <property type="project" value="InterPro"/>
</dbReference>
<dbReference type="PANTHER" id="PTHR10381">
    <property type="entry name" value="ATP-DEPENDENT CLP PROTEASE PROTEOLYTIC SUBUNIT"/>
    <property type="match status" value="1"/>
</dbReference>
<accession>A0A174KRV2</accession>
<dbReference type="Pfam" id="PF00574">
    <property type="entry name" value="CLP_protease"/>
    <property type="match status" value="1"/>
</dbReference>
<dbReference type="CDD" id="cd07016">
    <property type="entry name" value="S14_ClpP_1"/>
    <property type="match status" value="1"/>
</dbReference>
<dbReference type="EMBL" id="CZAI01000003">
    <property type="protein sequence ID" value="CUP14722.1"/>
    <property type="molecule type" value="Genomic_DNA"/>
</dbReference>
<evidence type="ECO:0000256" key="5">
    <source>
        <dbReference type="ARBA" id="ARBA00022825"/>
    </source>
</evidence>
<organism evidence="8 9">
    <name type="scientific">Bacteroides caccae</name>
    <dbReference type="NCBI Taxonomy" id="47678"/>
    <lineage>
        <taxon>Bacteria</taxon>
        <taxon>Pseudomonadati</taxon>
        <taxon>Bacteroidota</taxon>
        <taxon>Bacteroidia</taxon>
        <taxon>Bacteroidales</taxon>
        <taxon>Bacteroidaceae</taxon>
        <taxon>Bacteroides</taxon>
    </lineage>
</organism>
<dbReference type="InterPro" id="IPR029045">
    <property type="entry name" value="ClpP/crotonase-like_dom_sf"/>
</dbReference>
<dbReference type="Gene3D" id="3.90.226.10">
    <property type="entry name" value="2-enoyl-CoA Hydratase, Chain A, domain 1"/>
    <property type="match status" value="1"/>
</dbReference>
<dbReference type="PRINTS" id="PR00127">
    <property type="entry name" value="CLPPROTEASEP"/>
</dbReference>
<dbReference type="GO" id="GO:0009368">
    <property type="term" value="C:endopeptidase Clp complex"/>
    <property type="evidence" value="ECO:0007669"/>
    <property type="project" value="TreeGrafter"/>
</dbReference>
<keyword evidence="5" id="KW-0720">Serine protease</keyword>
<evidence type="ECO:0000256" key="3">
    <source>
        <dbReference type="ARBA" id="ARBA00022670"/>
    </source>
</evidence>
<name>A0A174KRV2_9BACE</name>
<protein>
    <recommendedName>
        <fullName evidence="6">ATP-dependent Clp protease proteolytic subunit</fullName>
    </recommendedName>
</protein>
<dbReference type="GO" id="GO:0004176">
    <property type="term" value="F:ATP-dependent peptidase activity"/>
    <property type="evidence" value="ECO:0007669"/>
    <property type="project" value="InterPro"/>
</dbReference>
<dbReference type="NCBIfam" id="NF045542">
    <property type="entry name" value="Clp_rel_HeadMat"/>
    <property type="match status" value="1"/>
</dbReference>
<feature type="compositionally biased region" description="Basic and acidic residues" evidence="7">
    <location>
        <begin position="325"/>
        <end position="338"/>
    </location>
</feature>
<dbReference type="InterPro" id="IPR001907">
    <property type="entry name" value="ClpP"/>
</dbReference>
<dbReference type="PANTHER" id="PTHR10381:SF70">
    <property type="entry name" value="ATP-DEPENDENT CLP PROTEASE PROTEOLYTIC SUBUNIT"/>
    <property type="match status" value="1"/>
</dbReference>
<evidence type="ECO:0000313" key="9">
    <source>
        <dbReference type="Proteomes" id="UP000095657"/>
    </source>
</evidence>
<sequence>MKRFFNIIPGKDAACILLYGEIGEYDRVRSGDIARELIEAESASKQIDVRINSIGGDIFTGMAIFNAFRQSAADITIYIDGVAASMGSVIAACGKPVKMSRYARLMVHSPSGGAYGNAGEMEETAGMLKSLEDTLCEIYAARCKKTKEEIRSEWFDGKDHWFTARQAVELGLVDEIYDADPVPEDSTPEQIYKIFNNRLENQPQYSDKMNLEEFRKRPLFKDCATEEDVLRSVAHLEEEAAKVPELQGKVTAFEEKERQAIEAEDKALLDAAVKDERITEAQRPKYAAILKADRVNGMAVLKDLKPKRLVTDVLDEPGKTGAGAWEKRMQEIRDNAKR</sequence>
<dbReference type="STRING" id="47678.ERS852494_01613"/>
<keyword evidence="4 8" id="KW-0378">Hydrolase</keyword>
<dbReference type="Proteomes" id="UP000095657">
    <property type="component" value="Unassembled WGS sequence"/>
</dbReference>
<comment type="similarity">
    <text evidence="1 6">Belongs to the peptidase S14 family.</text>
</comment>
<evidence type="ECO:0000256" key="4">
    <source>
        <dbReference type="ARBA" id="ARBA00022801"/>
    </source>
</evidence>
<proteinExistence type="inferred from homology"/>
<evidence type="ECO:0000256" key="2">
    <source>
        <dbReference type="ARBA" id="ARBA00022490"/>
    </source>
</evidence>
<dbReference type="RefSeq" id="WP_055171080.1">
    <property type="nucleotide sequence ID" value="NZ_CZAI01000003.1"/>
</dbReference>
<evidence type="ECO:0000256" key="6">
    <source>
        <dbReference type="RuleBase" id="RU003567"/>
    </source>
</evidence>
<dbReference type="GO" id="GO:0006515">
    <property type="term" value="P:protein quality control for misfolded or incompletely synthesized proteins"/>
    <property type="evidence" value="ECO:0007669"/>
    <property type="project" value="TreeGrafter"/>
</dbReference>
<gene>
    <name evidence="8" type="primary">clpP2</name>
    <name evidence="8" type="ORF">ERS852494_01613</name>
</gene>
<evidence type="ECO:0000313" key="8">
    <source>
        <dbReference type="EMBL" id="CUP14722.1"/>
    </source>
</evidence>
<dbReference type="GO" id="GO:0051117">
    <property type="term" value="F:ATPase binding"/>
    <property type="evidence" value="ECO:0007669"/>
    <property type="project" value="TreeGrafter"/>
</dbReference>
<evidence type="ECO:0000256" key="7">
    <source>
        <dbReference type="SAM" id="MobiDB-lite"/>
    </source>
</evidence>
<dbReference type="InterPro" id="IPR023562">
    <property type="entry name" value="ClpP/TepA"/>
</dbReference>
<dbReference type="AlphaFoldDB" id="A0A174KRV2"/>
<keyword evidence="2" id="KW-0963">Cytoplasm</keyword>
<feature type="region of interest" description="Disordered" evidence="7">
    <location>
        <begin position="315"/>
        <end position="338"/>
    </location>
</feature>
<reference evidence="8 9" key="1">
    <citation type="submission" date="2015-09" db="EMBL/GenBank/DDBJ databases">
        <authorList>
            <consortium name="Pathogen Informatics"/>
        </authorList>
    </citation>
    <scope>NUCLEOTIDE SEQUENCE [LARGE SCALE GENOMIC DNA]</scope>
    <source>
        <strain evidence="8 9">2789STDY5834880</strain>
    </source>
</reference>
<evidence type="ECO:0000256" key="1">
    <source>
        <dbReference type="ARBA" id="ARBA00007039"/>
    </source>
</evidence>
<dbReference type="SUPFAM" id="SSF52096">
    <property type="entry name" value="ClpP/crotonase"/>
    <property type="match status" value="1"/>
</dbReference>